<dbReference type="PANTHER" id="PTHR43699">
    <property type="entry name" value="3-DEHYDROQUINATE DEHYDRATASE"/>
    <property type="match status" value="1"/>
</dbReference>
<name>A0ABT3E5Z5_9LACO</name>
<evidence type="ECO:0000256" key="4">
    <source>
        <dbReference type="ARBA" id="ARBA00023239"/>
    </source>
</evidence>
<dbReference type="EMBL" id="JAOZFE010000012">
    <property type="protein sequence ID" value="MCW0953843.1"/>
    <property type="molecule type" value="Genomic_DNA"/>
</dbReference>
<proteinExistence type="predicted"/>
<keyword evidence="4 6" id="KW-0456">Lyase</keyword>
<evidence type="ECO:0000313" key="7">
    <source>
        <dbReference type="Proteomes" id="UP001526225"/>
    </source>
</evidence>
<dbReference type="InterPro" id="IPR050146">
    <property type="entry name" value="Type-I_3-dehydroquinase"/>
</dbReference>
<dbReference type="PANTHER" id="PTHR43699:SF1">
    <property type="entry name" value="3-DEHYDROQUINATE DEHYDRATASE"/>
    <property type="match status" value="1"/>
</dbReference>
<evidence type="ECO:0000256" key="5">
    <source>
        <dbReference type="ARBA" id="ARBA00023270"/>
    </source>
</evidence>
<dbReference type="Gene3D" id="3.20.20.70">
    <property type="entry name" value="Aldolase class I"/>
    <property type="match status" value="1"/>
</dbReference>
<keyword evidence="7" id="KW-1185">Reference proteome</keyword>
<organism evidence="6 7">
    <name type="scientific">Weissella ceti</name>
    <dbReference type="NCBI Taxonomy" id="759620"/>
    <lineage>
        <taxon>Bacteria</taxon>
        <taxon>Bacillati</taxon>
        <taxon>Bacillota</taxon>
        <taxon>Bacilli</taxon>
        <taxon>Lactobacillales</taxon>
        <taxon>Lactobacillaceae</taxon>
        <taxon>Weissella</taxon>
    </lineage>
</organism>
<comment type="caution">
    <text evidence="6">The sequence shown here is derived from an EMBL/GenBank/DDBJ whole genome shotgun (WGS) entry which is preliminary data.</text>
</comment>
<accession>A0ABT3E5Z5</accession>
<gene>
    <name evidence="6" type="primary">aroD</name>
    <name evidence="6" type="ORF">OIT44_07240</name>
</gene>
<evidence type="ECO:0000313" key="6">
    <source>
        <dbReference type="EMBL" id="MCW0953843.1"/>
    </source>
</evidence>
<keyword evidence="3" id="KW-0028">Amino-acid biosynthesis</keyword>
<dbReference type="InterPro" id="IPR001381">
    <property type="entry name" value="DHquinase_I"/>
</dbReference>
<keyword evidence="3" id="KW-0057">Aromatic amino acid biosynthesis</keyword>
<sequence length="246" mass="27627">MSSQLQIGKLVRQQERPLIAIAMQVKDASETKGYLQAGIDERVDVLEWRIDAWQDLRTLTVAVIKEVMVVSQRPIIFTWRTREEGGLKNYNAHDYQAVYYAAIEAGIAAIDIETNVLDDQMTTRAFAKAQGVTVIGSRHDWQYPSNLHQRLFELADMPVDVIKYAVMAENEDQANMLLAETKALFQQCEMPLITMAMGDAGSRTRLEGFRHGSQLTFAQAGQASAPGQLSVDDIAKFFADSYLNDY</sequence>
<protein>
    <recommendedName>
        <fullName evidence="2">3-dehydroquinate dehydratase</fullName>
        <ecNumber evidence="2">4.2.1.10</ecNumber>
    </recommendedName>
</protein>
<keyword evidence="5" id="KW-0704">Schiff base</keyword>
<dbReference type="InterPro" id="IPR013785">
    <property type="entry name" value="Aldolase_TIM"/>
</dbReference>
<evidence type="ECO:0000256" key="2">
    <source>
        <dbReference type="ARBA" id="ARBA00012060"/>
    </source>
</evidence>
<dbReference type="GO" id="GO:0003855">
    <property type="term" value="F:3-dehydroquinate dehydratase activity"/>
    <property type="evidence" value="ECO:0007669"/>
    <property type="project" value="UniProtKB-EC"/>
</dbReference>
<evidence type="ECO:0000256" key="3">
    <source>
        <dbReference type="ARBA" id="ARBA00023141"/>
    </source>
</evidence>
<evidence type="ECO:0000256" key="1">
    <source>
        <dbReference type="ARBA" id="ARBA00001864"/>
    </source>
</evidence>
<dbReference type="CDD" id="cd00502">
    <property type="entry name" value="DHQase_I"/>
    <property type="match status" value="1"/>
</dbReference>
<dbReference type="Proteomes" id="UP001526225">
    <property type="component" value="Unassembled WGS sequence"/>
</dbReference>
<comment type="catalytic activity">
    <reaction evidence="1">
        <text>3-dehydroquinate = 3-dehydroshikimate + H2O</text>
        <dbReference type="Rhea" id="RHEA:21096"/>
        <dbReference type="ChEBI" id="CHEBI:15377"/>
        <dbReference type="ChEBI" id="CHEBI:16630"/>
        <dbReference type="ChEBI" id="CHEBI:32364"/>
        <dbReference type="EC" id="4.2.1.10"/>
    </reaction>
</comment>
<dbReference type="RefSeq" id="WP_213408585.1">
    <property type="nucleotide sequence ID" value="NZ_CP074441.1"/>
</dbReference>
<dbReference type="NCBIfam" id="TIGR01093">
    <property type="entry name" value="aroD"/>
    <property type="match status" value="1"/>
</dbReference>
<reference evidence="6 7" key="1">
    <citation type="submission" date="2022-10" db="EMBL/GenBank/DDBJ databases">
        <title>Weissella fermenti sp. nov., isolated from fermented cabbage.</title>
        <authorList>
            <person name="Lee J.K."/>
            <person name="Baek J.H."/>
            <person name="Choi D.G."/>
            <person name="Kim J.M."/>
            <person name="Jeon C.O."/>
        </authorList>
    </citation>
    <scope>NUCLEOTIDE SEQUENCE [LARGE SCALE GENOMIC DNA]</scope>
    <source>
        <strain evidence="6 7">KACC 18534</strain>
    </source>
</reference>
<dbReference type="SUPFAM" id="SSF51569">
    <property type="entry name" value="Aldolase"/>
    <property type="match status" value="1"/>
</dbReference>
<dbReference type="Pfam" id="PF01487">
    <property type="entry name" value="DHquinase_I"/>
    <property type="match status" value="1"/>
</dbReference>
<dbReference type="EC" id="4.2.1.10" evidence="2"/>